<protein>
    <submittedName>
        <fullName evidence="1">Uncharacterized protein</fullName>
    </submittedName>
</protein>
<evidence type="ECO:0000313" key="1">
    <source>
        <dbReference type="EMBL" id="QHU02022.1"/>
    </source>
</evidence>
<dbReference type="AlphaFoldDB" id="A0A6C0J8Q5"/>
<accession>A0A6C0J8Q5</accession>
<sequence>MCIPTQNEFEFKKNNILYEIEDNYEEDDERLSYIDSIILLLLLNSIFGEKS</sequence>
<name>A0A6C0J8Q5_9ZZZZ</name>
<proteinExistence type="predicted"/>
<organism evidence="1">
    <name type="scientific">viral metagenome</name>
    <dbReference type="NCBI Taxonomy" id="1070528"/>
    <lineage>
        <taxon>unclassified sequences</taxon>
        <taxon>metagenomes</taxon>
        <taxon>organismal metagenomes</taxon>
    </lineage>
</organism>
<dbReference type="EMBL" id="MN740351">
    <property type="protein sequence ID" value="QHU02022.1"/>
    <property type="molecule type" value="Genomic_DNA"/>
</dbReference>
<reference evidence="1" key="1">
    <citation type="journal article" date="2020" name="Nature">
        <title>Giant virus diversity and host interactions through global metagenomics.</title>
        <authorList>
            <person name="Schulz F."/>
            <person name="Roux S."/>
            <person name="Paez-Espino D."/>
            <person name="Jungbluth S."/>
            <person name="Walsh D.A."/>
            <person name="Denef V.J."/>
            <person name="McMahon K.D."/>
            <person name="Konstantinidis K.T."/>
            <person name="Eloe-Fadrosh E.A."/>
            <person name="Kyrpides N.C."/>
            <person name="Woyke T."/>
        </authorList>
    </citation>
    <scope>NUCLEOTIDE SEQUENCE</scope>
    <source>
        <strain evidence="1">GVMAG-M-3300025880-56</strain>
    </source>
</reference>